<keyword evidence="1" id="KW-0812">Transmembrane</keyword>
<feature type="transmembrane region" description="Helical" evidence="1">
    <location>
        <begin position="53"/>
        <end position="72"/>
    </location>
</feature>
<proteinExistence type="predicted"/>
<organism evidence="2 3">
    <name type="scientific">Pseudoalteromonas phenolica</name>
    <dbReference type="NCBI Taxonomy" id="161398"/>
    <lineage>
        <taxon>Bacteria</taxon>
        <taxon>Pseudomonadati</taxon>
        <taxon>Pseudomonadota</taxon>
        <taxon>Gammaproteobacteria</taxon>
        <taxon>Alteromonadales</taxon>
        <taxon>Pseudoalteromonadaceae</taxon>
        <taxon>Pseudoalteromonas</taxon>
    </lineage>
</organism>
<sequence>MGIIVYLLNWYLALCIEHTPVQWLWRSPRRNCIYLGRYICTYSTGINVMLNSISIDLLLISLLGAISTYLLAKRNRFDAIRASSCLSILAYGIFHLIDLNTELYSLVFFGSTFVGMSAPVRFGIESICLSAVLFALFFEYLIPHLTGFGGALGISAFLSVCLSHIAFLLLAKIKSFAP</sequence>
<feature type="transmembrane region" description="Helical" evidence="1">
    <location>
        <begin position="127"/>
        <end position="145"/>
    </location>
</feature>
<protein>
    <submittedName>
        <fullName evidence="2">Uncharacterized protein</fullName>
    </submittedName>
</protein>
<dbReference type="Proteomes" id="UP000061457">
    <property type="component" value="Chromosome II"/>
</dbReference>
<accession>A0A0S2K8T6</accession>
<feature type="transmembrane region" description="Helical" evidence="1">
    <location>
        <begin position="151"/>
        <end position="171"/>
    </location>
</feature>
<dbReference type="EMBL" id="CP013188">
    <property type="protein sequence ID" value="ALO44451.1"/>
    <property type="molecule type" value="Genomic_DNA"/>
</dbReference>
<dbReference type="AlphaFoldDB" id="A0A0S2K8T6"/>
<evidence type="ECO:0000256" key="1">
    <source>
        <dbReference type="SAM" id="Phobius"/>
    </source>
</evidence>
<keyword evidence="1" id="KW-1133">Transmembrane helix</keyword>
<name>A0A0S2K8T6_9GAMM</name>
<gene>
    <name evidence="2" type="ORF">PP2015_3983</name>
</gene>
<dbReference type="PATRIC" id="fig|161398.10.peg.4080"/>
<keyword evidence="3" id="KW-1185">Reference proteome</keyword>
<reference evidence="2 3" key="1">
    <citation type="submission" date="2015-11" db="EMBL/GenBank/DDBJ databases">
        <authorList>
            <person name="Zhang Y."/>
            <person name="Guo Z."/>
        </authorList>
    </citation>
    <scope>NUCLEOTIDE SEQUENCE [LARGE SCALE GENOMIC DNA]</scope>
    <source>
        <strain evidence="2 3">KCTC 12086</strain>
    </source>
</reference>
<keyword evidence="1" id="KW-0472">Membrane</keyword>
<evidence type="ECO:0000313" key="3">
    <source>
        <dbReference type="Proteomes" id="UP000061457"/>
    </source>
</evidence>
<dbReference type="KEGG" id="pphe:PP2015_3983"/>
<evidence type="ECO:0000313" key="2">
    <source>
        <dbReference type="EMBL" id="ALO44451.1"/>
    </source>
</evidence>